<feature type="transmembrane region" description="Helical" evidence="1">
    <location>
        <begin position="46"/>
        <end position="66"/>
    </location>
</feature>
<evidence type="ECO:0008006" key="4">
    <source>
        <dbReference type="Google" id="ProtNLM"/>
    </source>
</evidence>
<dbReference type="Proteomes" id="UP001596047">
    <property type="component" value="Unassembled WGS sequence"/>
</dbReference>
<dbReference type="RefSeq" id="WP_379186977.1">
    <property type="nucleotide sequence ID" value="NZ_JBHSOW010000016.1"/>
</dbReference>
<proteinExistence type="predicted"/>
<organism evidence="2 3">
    <name type="scientific">Paenibacillus solisilvae</name>
    <dbReference type="NCBI Taxonomy" id="2486751"/>
    <lineage>
        <taxon>Bacteria</taxon>
        <taxon>Bacillati</taxon>
        <taxon>Bacillota</taxon>
        <taxon>Bacilli</taxon>
        <taxon>Bacillales</taxon>
        <taxon>Paenibacillaceae</taxon>
        <taxon>Paenibacillus</taxon>
    </lineage>
</organism>
<accession>A0ABW0VRJ7</accession>
<comment type="caution">
    <text evidence="2">The sequence shown here is derived from an EMBL/GenBank/DDBJ whole genome shotgun (WGS) entry which is preliminary data.</text>
</comment>
<name>A0ABW0VRJ7_9BACL</name>
<gene>
    <name evidence="2" type="ORF">ACFPYJ_05150</name>
</gene>
<evidence type="ECO:0000313" key="3">
    <source>
        <dbReference type="Proteomes" id="UP001596047"/>
    </source>
</evidence>
<dbReference type="EMBL" id="JBHSOW010000016">
    <property type="protein sequence ID" value="MFC5648522.1"/>
    <property type="molecule type" value="Genomic_DNA"/>
</dbReference>
<keyword evidence="1" id="KW-1133">Transmembrane helix</keyword>
<sequence>MKPYIFMLAAGIFILFLILFGLWDTYRPHTGPVGNGIDDNKVIREFMIQLITPIGFITAGIIGILLEKKKK</sequence>
<keyword evidence="3" id="KW-1185">Reference proteome</keyword>
<keyword evidence="1" id="KW-0812">Transmembrane</keyword>
<evidence type="ECO:0000256" key="1">
    <source>
        <dbReference type="SAM" id="Phobius"/>
    </source>
</evidence>
<reference evidence="3" key="1">
    <citation type="journal article" date="2019" name="Int. J. Syst. Evol. Microbiol.">
        <title>The Global Catalogue of Microorganisms (GCM) 10K type strain sequencing project: providing services to taxonomists for standard genome sequencing and annotation.</title>
        <authorList>
            <consortium name="The Broad Institute Genomics Platform"/>
            <consortium name="The Broad Institute Genome Sequencing Center for Infectious Disease"/>
            <person name="Wu L."/>
            <person name="Ma J."/>
        </authorList>
    </citation>
    <scope>NUCLEOTIDE SEQUENCE [LARGE SCALE GENOMIC DNA]</scope>
    <source>
        <strain evidence="3">CGMCC 1.3240</strain>
    </source>
</reference>
<keyword evidence="1" id="KW-0472">Membrane</keyword>
<evidence type="ECO:0000313" key="2">
    <source>
        <dbReference type="EMBL" id="MFC5648522.1"/>
    </source>
</evidence>
<protein>
    <recommendedName>
        <fullName evidence="4">DUF3955 domain-containing protein</fullName>
    </recommendedName>
</protein>
<feature type="transmembrane region" description="Helical" evidence="1">
    <location>
        <begin position="5"/>
        <end position="26"/>
    </location>
</feature>